<evidence type="ECO:0000256" key="7">
    <source>
        <dbReference type="SAM" id="SignalP"/>
    </source>
</evidence>
<feature type="chain" id="PRO_5043989866" description="acid phosphatase" evidence="7">
    <location>
        <begin position="23"/>
        <end position="231"/>
    </location>
</feature>
<proteinExistence type="predicted"/>
<name>A0AAV8VRX9_9CUCU</name>
<dbReference type="PANTHER" id="PTHR11567">
    <property type="entry name" value="ACID PHOSPHATASE-RELATED"/>
    <property type="match status" value="1"/>
</dbReference>
<evidence type="ECO:0000256" key="3">
    <source>
        <dbReference type="ARBA" id="ARBA00022729"/>
    </source>
</evidence>
<keyword evidence="4" id="KW-0378">Hydrolase</keyword>
<dbReference type="SUPFAM" id="SSF53254">
    <property type="entry name" value="Phosphoglycerate mutase-like"/>
    <property type="match status" value="1"/>
</dbReference>
<comment type="caution">
    <text evidence="8">The sequence shown here is derived from an EMBL/GenBank/DDBJ whole genome shotgun (WGS) entry which is preliminary data.</text>
</comment>
<feature type="signal peptide" evidence="7">
    <location>
        <begin position="1"/>
        <end position="22"/>
    </location>
</feature>
<evidence type="ECO:0000256" key="2">
    <source>
        <dbReference type="ARBA" id="ARBA00012646"/>
    </source>
</evidence>
<evidence type="ECO:0000256" key="1">
    <source>
        <dbReference type="ARBA" id="ARBA00000032"/>
    </source>
</evidence>
<organism evidence="8 9">
    <name type="scientific">Exocentrus adspersus</name>
    <dbReference type="NCBI Taxonomy" id="1586481"/>
    <lineage>
        <taxon>Eukaryota</taxon>
        <taxon>Metazoa</taxon>
        <taxon>Ecdysozoa</taxon>
        <taxon>Arthropoda</taxon>
        <taxon>Hexapoda</taxon>
        <taxon>Insecta</taxon>
        <taxon>Pterygota</taxon>
        <taxon>Neoptera</taxon>
        <taxon>Endopterygota</taxon>
        <taxon>Coleoptera</taxon>
        <taxon>Polyphaga</taxon>
        <taxon>Cucujiformia</taxon>
        <taxon>Chrysomeloidea</taxon>
        <taxon>Cerambycidae</taxon>
        <taxon>Lamiinae</taxon>
        <taxon>Acanthocinini</taxon>
        <taxon>Exocentrus</taxon>
    </lineage>
</organism>
<dbReference type="PANTHER" id="PTHR11567:SF211">
    <property type="entry name" value="PROSTATIC ACID PHOSPHATASE"/>
    <property type="match status" value="1"/>
</dbReference>
<protein>
    <recommendedName>
        <fullName evidence="2">acid phosphatase</fullName>
        <ecNumber evidence="2">3.1.3.2</ecNumber>
    </recommendedName>
</protein>
<dbReference type="InterPro" id="IPR033379">
    <property type="entry name" value="Acid_Pase_AS"/>
</dbReference>
<dbReference type="Gene3D" id="3.40.50.1240">
    <property type="entry name" value="Phosphoglycerate mutase-like"/>
    <property type="match status" value="2"/>
</dbReference>
<evidence type="ECO:0000256" key="5">
    <source>
        <dbReference type="ARBA" id="ARBA00023157"/>
    </source>
</evidence>
<evidence type="ECO:0000256" key="6">
    <source>
        <dbReference type="ARBA" id="ARBA00023180"/>
    </source>
</evidence>
<keyword evidence="6" id="KW-0325">Glycoprotein</keyword>
<gene>
    <name evidence="8" type="ORF">NQ315_012621</name>
</gene>
<evidence type="ECO:0000313" key="8">
    <source>
        <dbReference type="EMBL" id="KAJ8917131.1"/>
    </source>
</evidence>
<dbReference type="GO" id="GO:0003993">
    <property type="term" value="F:acid phosphatase activity"/>
    <property type="evidence" value="ECO:0007669"/>
    <property type="project" value="UniProtKB-EC"/>
</dbReference>
<keyword evidence="3 7" id="KW-0732">Signal</keyword>
<dbReference type="EC" id="3.1.3.2" evidence="2"/>
<comment type="catalytic activity">
    <reaction evidence="1">
        <text>a phosphate monoester + H2O = an alcohol + phosphate</text>
        <dbReference type="Rhea" id="RHEA:15017"/>
        <dbReference type="ChEBI" id="CHEBI:15377"/>
        <dbReference type="ChEBI" id="CHEBI:30879"/>
        <dbReference type="ChEBI" id="CHEBI:43474"/>
        <dbReference type="ChEBI" id="CHEBI:67140"/>
        <dbReference type="EC" id="3.1.3.2"/>
    </reaction>
</comment>
<dbReference type="Proteomes" id="UP001159042">
    <property type="component" value="Unassembled WGS sequence"/>
</dbReference>
<evidence type="ECO:0000256" key="4">
    <source>
        <dbReference type="ARBA" id="ARBA00022801"/>
    </source>
</evidence>
<keyword evidence="9" id="KW-1185">Reference proteome</keyword>
<dbReference type="PROSITE" id="PS00616">
    <property type="entry name" value="HIS_ACID_PHOSPHAT_1"/>
    <property type="match status" value="1"/>
</dbReference>
<evidence type="ECO:0000313" key="9">
    <source>
        <dbReference type="Proteomes" id="UP001159042"/>
    </source>
</evidence>
<sequence>MTHPVVLVGLFLVLAFQPPVDARAKRQVHDNTLELVHVIFRHGDRTPDKSVMYKNDPYINETYYPIGLGQLTNHENGFKMPEWAARVYPKIRHLAIMDYNVSTATSQLKRLSSVREFATRTLRRPNSYCPVYLRELVKALQSEPVKDFLKEHKALMEYVQENSGKPMNKLLDVFSIYQTLTAERTMNLTLPEWSKSVYPHGITEVAAKQCEIENSNAVLKRLNGGECRKRA</sequence>
<reference evidence="8 9" key="1">
    <citation type="journal article" date="2023" name="Insect Mol. Biol.">
        <title>Genome sequencing provides insights into the evolution of gene families encoding plant cell wall-degrading enzymes in longhorned beetles.</title>
        <authorList>
            <person name="Shin N.R."/>
            <person name="Okamura Y."/>
            <person name="Kirsch R."/>
            <person name="Pauchet Y."/>
        </authorList>
    </citation>
    <scope>NUCLEOTIDE SEQUENCE [LARGE SCALE GENOMIC DNA]</scope>
    <source>
        <strain evidence="8">EAD_L_NR</strain>
    </source>
</reference>
<dbReference type="AlphaFoldDB" id="A0AAV8VRX9"/>
<accession>A0AAV8VRX9</accession>
<dbReference type="EMBL" id="JANEYG010000035">
    <property type="protein sequence ID" value="KAJ8917131.1"/>
    <property type="molecule type" value="Genomic_DNA"/>
</dbReference>
<dbReference type="InterPro" id="IPR029033">
    <property type="entry name" value="His_PPase_superfam"/>
</dbReference>
<dbReference type="InterPro" id="IPR050645">
    <property type="entry name" value="Histidine_acid_phosphatase"/>
</dbReference>
<keyword evidence="5" id="KW-1015">Disulfide bond</keyword>